<reference evidence="1 2" key="1">
    <citation type="submission" date="2019-05" db="EMBL/GenBank/DDBJ databases">
        <title>Another draft genome of Portunus trituberculatus and its Hox gene families provides insights of decapod evolution.</title>
        <authorList>
            <person name="Jeong J.-H."/>
            <person name="Song I."/>
            <person name="Kim S."/>
            <person name="Choi T."/>
            <person name="Kim D."/>
            <person name="Ryu S."/>
            <person name="Kim W."/>
        </authorList>
    </citation>
    <scope>NUCLEOTIDE SEQUENCE [LARGE SCALE GENOMIC DNA]</scope>
    <source>
        <tissue evidence="1">Muscle</tissue>
    </source>
</reference>
<protein>
    <submittedName>
        <fullName evidence="1">Uncharacterized protein</fullName>
    </submittedName>
</protein>
<dbReference type="AlphaFoldDB" id="A0A5B7CQH2"/>
<comment type="caution">
    <text evidence="1">The sequence shown here is derived from an EMBL/GenBank/DDBJ whole genome shotgun (WGS) entry which is preliminary data.</text>
</comment>
<accession>A0A5B7CQH2</accession>
<dbReference type="Proteomes" id="UP000324222">
    <property type="component" value="Unassembled WGS sequence"/>
</dbReference>
<gene>
    <name evidence="1" type="ORF">E2C01_003223</name>
</gene>
<keyword evidence="2" id="KW-1185">Reference proteome</keyword>
<name>A0A5B7CQH2_PORTR</name>
<sequence length="95" mass="10492">MSGPGNPPPRTLVHDLRISPGGDRRPGRWFKVEKSSRSIPLGYWRRGGVTGFSANEPGPRAGLLLGEKRLGRQTGRSVEFPSLTKTFTAMAWKFI</sequence>
<proteinExistence type="predicted"/>
<evidence type="ECO:0000313" key="1">
    <source>
        <dbReference type="EMBL" id="MPC10586.1"/>
    </source>
</evidence>
<dbReference type="EMBL" id="VSRR010000123">
    <property type="protein sequence ID" value="MPC10586.1"/>
    <property type="molecule type" value="Genomic_DNA"/>
</dbReference>
<evidence type="ECO:0000313" key="2">
    <source>
        <dbReference type="Proteomes" id="UP000324222"/>
    </source>
</evidence>
<organism evidence="1 2">
    <name type="scientific">Portunus trituberculatus</name>
    <name type="common">Swimming crab</name>
    <name type="synonym">Neptunus trituberculatus</name>
    <dbReference type="NCBI Taxonomy" id="210409"/>
    <lineage>
        <taxon>Eukaryota</taxon>
        <taxon>Metazoa</taxon>
        <taxon>Ecdysozoa</taxon>
        <taxon>Arthropoda</taxon>
        <taxon>Crustacea</taxon>
        <taxon>Multicrustacea</taxon>
        <taxon>Malacostraca</taxon>
        <taxon>Eumalacostraca</taxon>
        <taxon>Eucarida</taxon>
        <taxon>Decapoda</taxon>
        <taxon>Pleocyemata</taxon>
        <taxon>Brachyura</taxon>
        <taxon>Eubrachyura</taxon>
        <taxon>Portunoidea</taxon>
        <taxon>Portunidae</taxon>
        <taxon>Portuninae</taxon>
        <taxon>Portunus</taxon>
    </lineage>
</organism>